<dbReference type="PANTHER" id="PTHR21131">
    <property type="entry name" value="SERINE-TYPE ENDOPEPTIDASE INHIBITOR"/>
    <property type="match status" value="1"/>
</dbReference>
<accession>A0ABD5JQH2</accession>
<reference evidence="3 4" key="1">
    <citation type="submission" date="2024-03" db="EMBL/GenBank/DDBJ databases">
        <title>Reference genomes for the five species model microbial community.</title>
        <authorList>
            <person name="Padfield D."/>
        </authorList>
    </citation>
    <scope>NUCLEOTIDE SEQUENCE [LARGE SCALE GENOMIC DNA]</scope>
    <source>
        <strain evidence="3 4">AB1</strain>
    </source>
</reference>
<dbReference type="SUPFAM" id="SSF100895">
    <property type="entry name" value="Kazal-type serine protease inhibitors"/>
    <property type="match status" value="2"/>
</dbReference>
<dbReference type="PROSITE" id="PS51465">
    <property type="entry name" value="KAZAL_2"/>
    <property type="match status" value="2"/>
</dbReference>
<dbReference type="PROSITE" id="PS51257">
    <property type="entry name" value="PROKAR_LIPOPROTEIN"/>
    <property type="match status" value="1"/>
</dbReference>
<feature type="region of interest" description="Disordered" evidence="1">
    <location>
        <begin position="82"/>
        <end position="106"/>
    </location>
</feature>
<dbReference type="PANTHER" id="PTHR21131:SF0">
    <property type="entry name" value="GEO10195P1-RELATED"/>
    <property type="match status" value="1"/>
</dbReference>
<proteinExistence type="predicted"/>
<gene>
    <name evidence="3" type="ORF">WIX40_00150</name>
</gene>
<protein>
    <submittedName>
        <fullName evidence="3">Kazal-type serine protease inhibitor</fullName>
    </submittedName>
</protein>
<keyword evidence="3" id="KW-0722">Serine protease inhibitor</keyword>
<name>A0ABD5JQH2_9HYPH</name>
<evidence type="ECO:0000256" key="1">
    <source>
        <dbReference type="SAM" id="MobiDB-lite"/>
    </source>
</evidence>
<dbReference type="InterPro" id="IPR002350">
    <property type="entry name" value="Kazal_dom"/>
</dbReference>
<evidence type="ECO:0000259" key="2">
    <source>
        <dbReference type="PROSITE" id="PS51465"/>
    </source>
</evidence>
<dbReference type="CDD" id="cd00104">
    <property type="entry name" value="KAZAL_FS"/>
    <property type="match status" value="1"/>
</dbReference>
<evidence type="ECO:0000313" key="4">
    <source>
        <dbReference type="Proteomes" id="UP001362311"/>
    </source>
</evidence>
<dbReference type="RefSeq" id="WP_339437853.1">
    <property type="nucleotide sequence ID" value="NZ_JBBHKQ010000001.1"/>
</dbReference>
<dbReference type="InterPro" id="IPR053265">
    <property type="entry name" value="Serpin"/>
</dbReference>
<comment type="caution">
    <text evidence="3">The sequence shown here is derived from an EMBL/GenBank/DDBJ whole genome shotgun (WGS) entry which is preliminary data.</text>
</comment>
<dbReference type="GO" id="GO:0004867">
    <property type="term" value="F:serine-type endopeptidase inhibitor activity"/>
    <property type="evidence" value="ECO:0007669"/>
    <property type="project" value="UniProtKB-KW"/>
</dbReference>
<dbReference type="Gene3D" id="3.30.60.30">
    <property type="match status" value="2"/>
</dbReference>
<dbReference type="EMBL" id="JBBHKQ010000001">
    <property type="protein sequence ID" value="MEJ5898524.1"/>
    <property type="molecule type" value="Genomic_DNA"/>
</dbReference>
<keyword evidence="3" id="KW-0646">Protease inhibitor</keyword>
<organism evidence="3 4">
    <name type="scientific">Ochrobactrum teleogrylli</name>
    <dbReference type="NCBI Taxonomy" id="2479765"/>
    <lineage>
        <taxon>Bacteria</taxon>
        <taxon>Pseudomonadati</taxon>
        <taxon>Pseudomonadota</taxon>
        <taxon>Alphaproteobacteria</taxon>
        <taxon>Hyphomicrobiales</taxon>
        <taxon>Brucellaceae</taxon>
        <taxon>Brucella/Ochrobactrum group</taxon>
        <taxon>Ochrobactrum</taxon>
    </lineage>
</organism>
<evidence type="ECO:0000313" key="3">
    <source>
        <dbReference type="EMBL" id="MEJ5898524.1"/>
    </source>
</evidence>
<dbReference type="InterPro" id="IPR036058">
    <property type="entry name" value="Kazal_dom_sf"/>
</dbReference>
<sequence>MSRGLSWTGLIAGVLLLSGCVAEGGPDHRPPPVRPGNPGHVQACPMIYSPVCGESRGVRRTFGNACSARAEGFRVVSNGQCSSRPGSGWNGSGVGPARPPQHGVRPGMGACTREYAPVCARRGSERRSFSNRCEAERAGFRVTGGGRC</sequence>
<feature type="domain" description="Kazal-like" evidence="2">
    <location>
        <begin position="110"/>
        <end position="148"/>
    </location>
</feature>
<dbReference type="AlphaFoldDB" id="A0ABD5JQH2"/>
<dbReference type="Proteomes" id="UP001362311">
    <property type="component" value="Unassembled WGS sequence"/>
</dbReference>
<dbReference type="Pfam" id="PF07648">
    <property type="entry name" value="Kazal_2"/>
    <property type="match status" value="2"/>
</dbReference>
<feature type="domain" description="Kazal-like" evidence="2">
    <location>
        <begin position="43"/>
        <end position="83"/>
    </location>
</feature>